<sequence>MKETHAIPGYTFGTRAIARSPVTLGDFELMKRSILFDDEDVKYLRLSRGIVADQVEAILDVWYGFVGSQPHLLASFTDRADGKPLGDYLGAVRKRFGQWILDTAAAEYDQRWLDYQHEIGLRHHRAKKNHTDGAASTAIVPFRDLFPLIYPVTFTLRPFLASKGHAAGDVEKMYAAWLKSCLLQMTLWTYPYIKDGDF</sequence>
<proteinExistence type="predicted"/>
<reference evidence="2 3" key="1">
    <citation type="submission" date="2024-06" db="EMBL/GenBank/DDBJ databases">
        <title>Sorghum-associated microbial communities from plants grown in Nebraska, USA.</title>
        <authorList>
            <person name="Schachtman D."/>
        </authorList>
    </citation>
    <scope>NUCLEOTIDE SEQUENCE [LARGE SCALE GENOMIC DNA]</scope>
    <source>
        <strain evidence="2 3">1757</strain>
    </source>
</reference>
<accession>A0ABV2PYQ2</accession>
<organism evidence="2 3">
    <name type="scientific">Rhodanobacter soli</name>
    <dbReference type="NCBI Taxonomy" id="590609"/>
    <lineage>
        <taxon>Bacteria</taxon>
        <taxon>Pseudomonadati</taxon>
        <taxon>Pseudomonadota</taxon>
        <taxon>Gammaproteobacteria</taxon>
        <taxon>Lysobacterales</taxon>
        <taxon>Rhodanobacteraceae</taxon>
        <taxon>Rhodanobacter</taxon>
    </lineage>
</organism>
<keyword evidence="3" id="KW-1185">Reference proteome</keyword>
<evidence type="ECO:0000313" key="3">
    <source>
        <dbReference type="Proteomes" id="UP001549251"/>
    </source>
</evidence>
<comment type="caution">
    <text evidence="2">The sequence shown here is derived from an EMBL/GenBank/DDBJ whole genome shotgun (WGS) entry which is preliminary data.</text>
</comment>
<dbReference type="RefSeq" id="WP_354550454.1">
    <property type="nucleotide sequence ID" value="NZ_JBEPSD010000002.1"/>
</dbReference>
<name>A0ABV2PYQ2_9GAMM</name>
<dbReference type="InterPro" id="IPR009050">
    <property type="entry name" value="Globin-like_sf"/>
</dbReference>
<dbReference type="Gene3D" id="1.10.490.10">
    <property type="entry name" value="Globins"/>
    <property type="match status" value="1"/>
</dbReference>
<dbReference type="InterPro" id="IPR012102">
    <property type="entry name" value="Protoglobin"/>
</dbReference>
<evidence type="ECO:0000313" key="2">
    <source>
        <dbReference type="EMBL" id="MET4570072.1"/>
    </source>
</evidence>
<dbReference type="SUPFAM" id="SSF46458">
    <property type="entry name" value="Globin-like"/>
    <property type="match status" value="1"/>
</dbReference>
<feature type="domain" description="Globin-sensor" evidence="1">
    <location>
        <begin position="27"/>
        <end position="196"/>
    </location>
</feature>
<dbReference type="EMBL" id="JBEPSD010000002">
    <property type="protein sequence ID" value="MET4570072.1"/>
    <property type="molecule type" value="Genomic_DNA"/>
</dbReference>
<evidence type="ECO:0000259" key="1">
    <source>
        <dbReference type="Pfam" id="PF11563"/>
    </source>
</evidence>
<dbReference type="Proteomes" id="UP001549251">
    <property type="component" value="Unassembled WGS sequence"/>
</dbReference>
<protein>
    <recommendedName>
        <fullName evidence="1">Globin-sensor domain-containing protein</fullName>
    </recommendedName>
</protein>
<dbReference type="InterPro" id="IPR044398">
    <property type="entry name" value="Globin-sensor_dom"/>
</dbReference>
<gene>
    <name evidence="2" type="ORF">ABIE04_002433</name>
</gene>
<dbReference type="InterPro" id="IPR012292">
    <property type="entry name" value="Globin/Proto"/>
</dbReference>
<dbReference type="Pfam" id="PF11563">
    <property type="entry name" value="Protoglobin"/>
    <property type="match status" value="1"/>
</dbReference>
<dbReference type="CDD" id="cd12124">
    <property type="entry name" value="Pgbs"/>
    <property type="match status" value="1"/>
</dbReference>